<sequence length="91" mass="10099">MALSRVDCRHLMLGDASGTRSLACGYLKDFESRSDGVRATTKQLKLRRRRSVPEFATATVTKSTRPNTSSNTPRCDRVLPHTPRLTGLPLI</sequence>
<feature type="compositionally biased region" description="Polar residues" evidence="1">
    <location>
        <begin position="59"/>
        <end position="73"/>
    </location>
</feature>
<dbReference type="Proteomes" id="UP001327093">
    <property type="component" value="Unassembled WGS sequence"/>
</dbReference>
<comment type="caution">
    <text evidence="2">The sequence shown here is derived from an EMBL/GenBank/DDBJ whole genome shotgun (WGS) entry which is preliminary data.</text>
</comment>
<reference evidence="2 3" key="1">
    <citation type="submission" date="2023-10" db="EMBL/GenBank/DDBJ databases">
        <title>Saccharopolyspora sp. nov., isolated from mangrove soil.</title>
        <authorList>
            <person name="Lu Y."/>
            <person name="Liu W."/>
        </authorList>
    </citation>
    <scope>NUCLEOTIDE SEQUENCE [LARGE SCALE GENOMIC DNA]</scope>
    <source>
        <strain evidence="2 3">S2-29</strain>
    </source>
</reference>
<proteinExistence type="predicted"/>
<dbReference type="RefSeq" id="WP_324265871.1">
    <property type="nucleotide sequence ID" value="NZ_JAWLNX010000007.1"/>
</dbReference>
<evidence type="ECO:0000313" key="3">
    <source>
        <dbReference type="Proteomes" id="UP001327093"/>
    </source>
</evidence>
<dbReference type="EMBL" id="JAWLNX010000007">
    <property type="protein sequence ID" value="MEB3368352.1"/>
    <property type="molecule type" value="Genomic_DNA"/>
</dbReference>
<gene>
    <name evidence="2" type="ORF">R4I43_13145</name>
</gene>
<organism evidence="2 3">
    <name type="scientific">Saccharopolyspora mangrovi</name>
    <dbReference type="NCBI Taxonomy" id="3082379"/>
    <lineage>
        <taxon>Bacteria</taxon>
        <taxon>Bacillati</taxon>
        <taxon>Actinomycetota</taxon>
        <taxon>Actinomycetes</taxon>
        <taxon>Pseudonocardiales</taxon>
        <taxon>Pseudonocardiaceae</taxon>
        <taxon>Saccharopolyspora</taxon>
    </lineage>
</organism>
<evidence type="ECO:0000313" key="2">
    <source>
        <dbReference type="EMBL" id="MEB3368352.1"/>
    </source>
</evidence>
<accession>A0ABU6A9V8</accession>
<name>A0ABU6A9V8_9PSEU</name>
<feature type="region of interest" description="Disordered" evidence="1">
    <location>
        <begin position="59"/>
        <end position="91"/>
    </location>
</feature>
<evidence type="ECO:0000256" key="1">
    <source>
        <dbReference type="SAM" id="MobiDB-lite"/>
    </source>
</evidence>
<keyword evidence="3" id="KW-1185">Reference proteome</keyword>
<protein>
    <submittedName>
        <fullName evidence="2">Uncharacterized protein</fullName>
    </submittedName>
</protein>